<accession>A0ABX0RGH5</accession>
<dbReference type="PANTHER" id="PTHR33747">
    <property type="entry name" value="UPF0225 PROTEIN SCO1677"/>
    <property type="match status" value="1"/>
</dbReference>
<comment type="caution">
    <text evidence="1">The sequence shown here is derived from an EMBL/GenBank/DDBJ whole genome shotgun (WGS) entry which is preliminary data.</text>
</comment>
<dbReference type="SUPFAM" id="SSF103642">
    <property type="entry name" value="Sec-C motif"/>
    <property type="match status" value="1"/>
</dbReference>
<dbReference type="Gene3D" id="1.20.120.740">
    <property type="entry name" value="YgfB uncharacterised protein family UPF0149, PF03695"/>
    <property type="match status" value="1"/>
</dbReference>
<dbReference type="Pfam" id="PF02810">
    <property type="entry name" value="SEC-C"/>
    <property type="match status" value="1"/>
</dbReference>
<dbReference type="NCBIfam" id="TIGR02292">
    <property type="entry name" value="ygfB_yecA"/>
    <property type="match status" value="1"/>
</dbReference>
<protein>
    <submittedName>
        <fullName evidence="1">YecA family protein</fullName>
    </submittedName>
</protein>
<keyword evidence="2" id="KW-1185">Reference proteome</keyword>
<sequence>MKDEPLNENELAWLEEILEKYSNDASVVDVSELDGLLTAVLSSPVVAEPSEWLVAVWGGEKNIPKWTNEREMNRFINLCFQHMSDIGERLEHYPDQFEPLFGVNEMEGREFTVVEDWCFGYMRGVDLANWPALPADLQTQLDAIALHGRDEQLEALESLTPEAFADSIEAIKPAALELYDYLSSLEVEEPEPQQPVVNENKVGRNDPCPCGSGKKFKQCCL</sequence>
<gene>
    <name evidence="1" type="ORF">F3J40_13155</name>
</gene>
<dbReference type="InterPro" id="IPR004027">
    <property type="entry name" value="SEC_C_motif"/>
</dbReference>
<dbReference type="RefSeq" id="WP_167015303.1">
    <property type="nucleotide sequence ID" value="NZ_VWXF01000005.1"/>
</dbReference>
<dbReference type="Proteomes" id="UP001515683">
    <property type="component" value="Unassembled WGS sequence"/>
</dbReference>
<dbReference type="Pfam" id="PF03695">
    <property type="entry name" value="UPF0149"/>
    <property type="match status" value="1"/>
</dbReference>
<evidence type="ECO:0000313" key="2">
    <source>
        <dbReference type="Proteomes" id="UP001515683"/>
    </source>
</evidence>
<dbReference type="InterPro" id="IPR036255">
    <property type="entry name" value="YgfB-like_sf"/>
</dbReference>
<proteinExistence type="predicted"/>
<dbReference type="PANTHER" id="PTHR33747:SF9">
    <property type="entry name" value="METAL-BINDING PROTEIN"/>
    <property type="match status" value="1"/>
</dbReference>
<evidence type="ECO:0000313" key="1">
    <source>
        <dbReference type="EMBL" id="NIF22544.1"/>
    </source>
</evidence>
<dbReference type="SUPFAM" id="SSF101327">
    <property type="entry name" value="YgfB-like"/>
    <property type="match status" value="1"/>
</dbReference>
<dbReference type="NCBIfam" id="NF007704">
    <property type="entry name" value="PRK10396.1"/>
    <property type="match status" value="1"/>
</dbReference>
<reference evidence="1 2" key="1">
    <citation type="journal article" date="2019" name="bioRxiv">
        <title>Bacteria contribute to plant secondary compound degradation in a generalist herbivore system.</title>
        <authorList>
            <person name="Francoeur C.B."/>
            <person name="Khadempour L."/>
            <person name="Moreira-Soto R.D."/>
            <person name="Gotting K."/>
            <person name="Book A.J."/>
            <person name="Pinto-Tomas A.A."/>
            <person name="Keefover-Ring K."/>
            <person name="Currie C.R."/>
        </authorList>
    </citation>
    <scope>NUCLEOTIDE SEQUENCE [LARGE SCALE GENOMIC DNA]</scope>
    <source>
        <strain evidence="1">Acro-835</strain>
    </source>
</reference>
<dbReference type="InterPro" id="IPR011978">
    <property type="entry name" value="YgfB-like"/>
</dbReference>
<name>A0ABX0RGH5_9GAMM</name>
<dbReference type="EMBL" id="VWXF01000005">
    <property type="protein sequence ID" value="NIF22544.1"/>
    <property type="molecule type" value="Genomic_DNA"/>
</dbReference>
<organism evidence="1 2">
    <name type="scientific">Candidatus Pantoea multigeneris</name>
    <dbReference type="NCBI Taxonomy" id="2608357"/>
    <lineage>
        <taxon>Bacteria</taxon>
        <taxon>Pseudomonadati</taxon>
        <taxon>Pseudomonadota</taxon>
        <taxon>Gammaproteobacteria</taxon>
        <taxon>Enterobacterales</taxon>
        <taxon>Erwiniaceae</taxon>
        <taxon>Pantoea</taxon>
    </lineage>
</organism>